<dbReference type="GO" id="GO:0008270">
    <property type="term" value="F:zinc ion binding"/>
    <property type="evidence" value="ECO:0007669"/>
    <property type="project" value="UniProtKB-KW"/>
</dbReference>
<evidence type="ECO:0000256" key="6">
    <source>
        <dbReference type="ARBA" id="ARBA00022833"/>
    </source>
</evidence>
<keyword evidence="7" id="KW-0508">mRNA splicing</keyword>
<dbReference type="InterPro" id="IPR036236">
    <property type="entry name" value="Znf_C2H2_sf"/>
</dbReference>
<keyword evidence="12" id="KW-1185">Reference proteome</keyword>
<dbReference type="GO" id="GO:0071004">
    <property type="term" value="C:U2-type prespliceosome"/>
    <property type="evidence" value="ECO:0007669"/>
    <property type="project" value="TreeGrafter"/>
</dbReference>
<evidence type="ECO:0000256" key="7">
    <source>
        <dbReference type="ARBA" id="ARBA00023187"/>
    </source>
</evidence>
<keyword evidence="3" id="KW-0479">Metal-binding</keyword>
<dbReference type="Gene3D" id="2.60.40.2690">
    <property type="match status" value="1"/>
</dbReference>
<keyword evidence="5" id="KW-0863">Zinc-finger</keyword>
<dbReference type="Pfam" id="PF12874">
    <property type="entry name" value="zf-met"/>
    <property type="match status" value="1"/>
</dbReference>
<dbReference type="SMART" id="SM00451">
    <property type="entry name" value="ZnF_U1"/>
    <property type="match status" value="1"/>
</dbReference>
<evidence type="ECO:0000313" key="12">
    <source>
        <dbReference type="Proteomes" id="UP000750334"/>
    </source>
</evidence>
<keyword evidence="6" id="KW-0862">Zinc</keyword>
<dbReference type="InterPro" id="IPR013087">
    <property type="entry name" value="Znf_C2H2_type"/>
</dbReference>
<keyword evidence="8" id="KW-0539">Nucleus</keyword>
<dbReference type="PANTHER" id="PTHR23205:SF0">
    <property type="entry name" value="SPLICING FACTOR 3A SUBUNIT 2"/>
    <property type="match status" value="1"/>
</dbReference>
<dbReference type="GO" id="GO:0005686">
    <property type="term" value="C:U2 snRNP"/>
    <property type="evidence" value="ECO:0007669"/>
    <property type="project" value="TreeGrafter"/>
</dbReference>
<dbReference type="PANTHER" id="PTHR23205">
    <property type="entry name" value="SPLICING FACTOR 3A SUBUNIT 2"/>
    <property type="match status" value="1"/>
</dbReference>
<dbReference type="SUPFAM" id="SSF57667">
    <property type="entry name" value="beta-beta-alpha zinc fingers"/>
    <property type="match status" value="1"/>
</dbReference>
<sequence length="292" mass="33454">MDYQNRVGSKKGGGGIASDSQANLARRKQVDDLLRQGVEVPYTFEEDTQSEIDPEVNEQLTNKGSNKNPYIYKNHSGKLVCKLCNTMHMSWSSVERHLSGKKHGLNVLRRSKLEKLNGRQGQHNKVDTERSQFEIDVTKERESIKDNGIIPPCQVVRIKDDKTNLEGICIRVDYNITSDKGKDVDETVLEENKIEYPPFARIVLGLELTSDEEKDKKYIVVANPPFSNRVIEIPNREIIFQTGNKIGNSIDDFNSKCTYWSQDLGYFFIQLYFKDDELQGKDDNEEGTDMQH</sequence>
<dbReference type="OrthoDB" id="10250970at2759"/>
<name>A0A9P6WEG2_MAUEX</name>
<evidence type="ECO:0000256" key="2">
    <source>
        <dbReference type="ARBA" id="ARBA00022664"/>
    </source>
</evidence>
<dbReference type="Proteomes" id="UP000750334">
    <property type="component" value="Unassembled WGS sequence"/>
</dbReference>
<dbReference type="GO" id="GO:0003676">
    <property type="term" value="F:nucleic acid binding"/>
    <property type="evidence" value="ECO:0007669"/>
    <property type="project" value="InterPro"/>
</dbReference>
<evidence type="ECO:0000256" key="3">
    <source>
        <dbReference type="ARBA" id="ARBA00022723"/>
    </source>
</evidence>
<evidence type="ECO:0000259" key="10">
    <source>
        <dbReference type="SMART" id="SM00451"/>
    </source>
</evidence>
<comment type="similarity">
    <text evidence="1">Belongs to the SF3A2 family.</text>
</comment>
<evidence type="ECO:0000256" key="8">
    <source>
        <dbReference type="ARBA" id="ARBA00023242"/>
    </source>
</evidence>
<dbReference type="EMBL" id="PUHR01000028">
    <property type="protein sequence ID" value="KAG0670056.1"/>
    <property type="molecule type" value="Genomic_DNA"/>
</dbReference>
<evidence type="ECO:0000256" key="5">
    <source>
        <dbReference type="ARBA" id="ARBA00022771"/>
    </source>
</evidence>
<gene>
    <name evidence="11" type="ORF">C6P45_002851</name>
</gene>
<protein>
    <recommendedName>
        <fullName evidence="10">U1-type domain-containing protein</fullName>
    </recommendedName>
</protein>
<dbReference type="AlphaFoldDB" id="A0A9P6WEG2"/>
<keyword evidence="2" id="KW-0507">mRNA processing</keyword>
<dbReference type="GO" id="GO:0071013">
    <property type="term" value="C:catalytic step 2 spliceosome"/>
    <property type="evidence" value="ECO:0007669"/>
    <property type="project" value="TreeGrafter"/>
</dbReference>
<proteinExistence type="inferred from homology"/>
<reference evidence="11 12" key="1">
    <citation type="submission" date="2020-11" db="EMBL/GenBank/DDBJ databases">
        <title>Kefir isolates.</title>
        <authorList>
            <person name="Marcisauskas S."/>
            <person name="Kim Y."/>
            <person name="Blasche S."/>
        </authorList>
    </citation>
    <scope>NUCLEOTIDE SEQUENCE [LARGE SCALE GENOMIC DNA]</scope>
    <source>
        <strain evidence="11 12">OG2</strain>
    </source>
</reference>
<feature type="domain" description="U1-type" evidence="10">
    <location>
        <begin position="76"/>
        <end position="110"/>
    </location>
</feature>
<evidence type="ECO:0000313" key="11">
    <source>
        <dbReference type="EMBL" id="KAG0670056.1"/>
    </source>
</evidence>
<comment type="caution">
    <text evidence="11">The sequence shown here is derived from an EMBL/GenBank/DDBJ whole genome shotgun (WGS) entry which is preliminary data.</text>
</comment>
<evidence type="ECO:0000256" key="4">
    <source>
        <dbReference type="ARBA" id="ARBA00022728"/>
    </source>
</evidence>
<dbReference type="InterPro" id="IPR031781">
    <property type="entry name" value="SF3A2_dom"/>
</dbReference>
<dbReference type="InterPro" id="IPR003604">
    <property type="entry name" value="Matrin/U1-like-C_Znf_C2H2"/>
</dbReference>
<organism evidence="11 12">
    <name type="scientific">Maudiozyma exigua</name>
    <name type="common">Yeast</name>
    <name type="synonym">Kazachstania exigua</name>
    <dbReference type="NCBI Taxonomy" id="34358"/>
    <lineage>
        <taxon>Eukaryota</taxon>
        <taxon>Fungi</taxon>
        <taxon>Dikarya</taxon>
        <taxon>Ascomycota</taxon>
        <taxon>Saccharomycotina</taxon>
        <taxon>Saccharomycetes</taxon>
        <taxon>Saccharomycetales</taxon>
        <taxon>Saccharomycetaceae</taxon>
        <taxon>Maudiozyma</taxon>
    </lineage>
</organism>
<dbReference type="Pfam" id="PF16835">
    <property type="entry name" value="SF3A2"/>
    <property type="match status" value="1"/>
</dbReference>
<feature type="region of interest" description="Disordered" evidence="9">
    <location>
        <begin position="1"/>
        <end position="23"/>
    </location>
</feature>
<dbReference type="InterPro" id="IPR052092">
    <property type="entry name" value="SF3A2"/>
</dbReference>
<keyword evidence="4" id="KW-0747">Spliceosome</keyword>
<dbReference type="GO" id="GO:0000245">
    <property type="term" value="P:spliceosomal complex assembly"/>
    <property type="evidence" value="ECO:0007669"/>
    <property type="project" value="TreeGrafter"/>
</dbReference>
<evidence type="ECO:0000256" key="9">
    <source>
        <dbReference type="SAM" id="MobiDB-lite"/>
    </source>
</evidence>
<accession>A0A9P6WEG2</accession>
<evidence type="ECO:0000256" key="1">
    <source>
        <dbReference type="ARBA" id="ARBA00008995"/>
    </source>
</evidence>